<organism evidence="1 2">
    <name type="scientific">Latilactobacillus curvatus</name>
    <name type="common">Lactobacillus curvatus</name>
    <dbReference type="NCBI Taxonomy" id="28038"/>
    <lineage>
        <taxon>Bacteria</taxon>
        <taxon>Bacillati</taxon>
        <taxon>Bacillota</taxon>
        <taxon>Bacilli</taxon>
        <taxon>Lactobacillales</taxon>
        <taxon>Lactobacillaceae</taxon>
        <taxon>Latilactobacillus</taxon>
    </lineage>
</organism>
<gene>
    <name evidence="1" type="ORF">PSR33_09510</name>
</gene>
<geneLocation type="plasmid" evidence="1 2">
    <name>p1_CACC879</name>
</geneLocation>
<sequence>MLADRGDVVINVAIDGVGGKDDLATAKFDATIASFARHLPANSKSIRFQAIQPTEVISDQAALQLLFKLLDTGQLTTTIDEQLPFNLTGFIQGHQRLDEPHVGQVVVAR</sequence>
<dbReference type="EMBL" id="CP117684">
    <property type="protein sequence ID" value="WDC92791.1"/>
    <property type="molecule type" value="Genomic_DNA"/>
</dbReference>
<proteinExistence type="predicted"/>
<protein>
    <submittedName>
        <fullName evidence="1">Zinc-binding alcohol dehydrogenase</fullName>
    </submittedName>
</protein>
<dbReference type="AlphaFoldDB" id="A0AAJ5RFW0"/>
<dbReference type="Proteomes" id="UP001215533">
    <property type="component" value="Plasmid p1_CACC879"/>
</dbReference>
<reference evidence="1" key="1">
    <citation type="submission" date="2023-02" db="EMBL/GenBank/DDBJ databases">
        <title>Complete genome sequence of Lactobacillus curvatus CACC879 isolated from Pig feces.</title>
        <authorList>
            <person name="Park S."/>
            <person name="Park M.A."/>
            <person name="Kim D.-H."/>
            <person name="Kim Y."/>
        </authorList>
    </citation>
    <scope>NUCLEOTIDE SEQUENCE</scope>
    <source>
        <strain evidence="1">Curvatus</strain>
        <plasmid evidence="1">p1_CACC879</plasmid>
    </source>
</reference>
<evidence type="ECO:0000313" key="1">
    <source>
        <dbReference type="EMBL" id="WDC92791.1"/>
    </source>
</evidence>
<accession>A0AAJ5RFW0</accession>
<evidence type="ECO:0000313" key="2">
    <source>
        <dbReference type="Proteomes" id="UP001215533"/>
    </source>
</evidence>
<keyword evidence="1" id="KW-0614">Plasmid</keyword>
<name>A0AAJ5RFW0_LATCU</name>